<protein>
    <recommendedName>
        <fullName evidence="4">AMP-dependent synthetase/ligase domain-containing protein</fullName>
    </recommendedName>
</protein>
<dbReference type="SUPFAM" id="SSF56801">
    <property type="entry name" value="Acetyl-CoA synthetase-like"/>
    <property type="match status" value="1"/>
</dbReference>
<dbReference type="PANTHER" id="PTHR43201">
    <property type="entry name" value="ACYL-COA SYNTHETASE"/>
    <property type="match status" value="1"/>
</dbReference>
<dbReference type="PANTHER" id="PTHR43201:SF5">
    <property type="entry name" value="MEDIUM-CHAIN ACYL-COA LIGASE ACSF2, MITOCHONDRIAL"/>
    <property type="match status" value="1"/>
</dbReference>
<dbReference type="GO" id="GO:0031956">
    <property type="term" value="F:medium-chain fatty acid-CoA ligase activity"/>
    <property type="evidence" value="ECO:0007669"/>
    <property type="project" value="TreeGrafter"/>
</dbReference>
<keyword evidence="2" id="KW-0436">Ligase</keyword>
<dbReference type="GO" id="GO:0006631">
    <property type="term" value="P:fatty acid metabolic process"/>
    <property type="evidence" value="ECO:0007669"/>
    <property type="project" value="TreeGrafter"/>
</dbReference>
<dbReference type="Gene3D" id="3.40.50.12780">
    <property type="entry name" value="N-terminal domain of ligase-like"/>
    <property type="match status" value="1"/>
</dbReference>
<organism evidence="3">
    <name type="scientific">marine metagenome</name>
    <dbReference type="NCBI Taxonomy" id="408172"/>
    <lineage>
        <taxon>unclassified sequences</taxon>
        <taxon>metagenomes</taxon>
        <taxon>ecological metagenomes</taxon>
    </lineage>
</organism>
<gene>
    <name evidence="3" type="ORF">METZ01_LOCUS262590</name>
</gene>
<dbReference type="AlphaFoldDB" id="A0A382JCX0"/>
<proteinExistence type="inferred from homology"/>
<comment type="similarity">
    <text evidence="1">Belongs to the ATP-dependent AMP-binding enzyme family.</text>
</comment>
<dbReference type="InterPro" id="IPR042099">
    <property type="entry name" value="ANL_N_sf"/>
</dbReference>
<reference evidence="3" key="1">
    <citation type="submission" date="2018-05" db="EMBL/GenBank/DDBJ databases">
        <authorList>
            <person name="Lanie J.A."/>
            <person name="Ng W.-L."/>
            <person name="Kazmierczak K.M."/>
            <person name="Andrzejewski T.M."/>
            <person name="Davidsen T.M."/>
            <person name="Wayne K.J."/>
            <person name="Tettelin H."/>
            <person name="Glass J.I."/>
            <person name="Rusch D."/>
            <person name="Podicherti R."/>
            <person name="Tsui H.-C.T."/>
            <person name="Winkler M.E."/>
        </authorList>
    </citation>
    <scope>NUCLEOTIDE SEQUENCE</scope>
</reference>
<dbReference type="EMBL" id="UINC01073394">
    <property type="protein sequence ID" value="SVC09736.1"/>
    <property type="molecule type" value="Genomic_DNA"/>
</dbReference>
<dbReference type="Gene3D" id="3.30.300.30">
    <property type="match status" value="1"/>
</dbReference>
<evidence type="ECO:0000256" key="2">
    <source>
        <dbReference type="ARBA" id="ARBA00022598"/>
    </source>
</evidence>
<accession>A0A382JCX0</accession>
<sequence>ANKGTYKVNTVEFTGGIVTTEQQENWQEFYGPKQYINVYGEGSIGTYMCNFAKAGEDIRHVGKPLDWLILSGGDVRLTDKGTIEVRGLNTPNQDWWDSEDLAEITDDGNYNIIGRADEVIISRGGANIFPYEIAEYIGRHEKVNDCYLYKIKVDDERGEMPGCVYSGNVSPEHFYNYTKKKIEGYQVPLKFTRLKDTMPKLLKEDPGVKVNLFFMEDTLKENSEWIVDEYET</sequence>
<name>A0A382JCX0_9ZZZZ</name>
<dbReference type="InterPro" id="IPR045851">
    <property type="entry name" value="AMP-bd_C_sf"/>
</dbReference>
<feature type="non-terminal residue" evidence="3">
    <location>
        <position position="1"/>
    </location>
</feature>
<evidence type="ECO:0008006" key="4">
    <source>
        <dbReference type="Google" id="ProtNLM"/>
    </source>
</evidence>
<evidence type="ECO:0000313" key="3">
    <source>
        <dbReference type="EMBL" id="SVC09736.1"/>
    </source>
</evidence>
<evidence type="ECO:0000256" key="1">
    <source>
        <dbReference type="ARBA" id="ARBA00006432"/>
    </source>
</evidence>